<feature type="chain" id="PRO_5026781007" description="Outer membrane beta-barrel protein" evidence="1">
    <location>
        <begin position="20"/>
        <end position="156"/>
    </location>
</feature>
<dbReference type="AlphaFoldDB" id="A0A6N6RF74"/>
<reference evidence="2 3" key="1">
    <citation type="submission" date="2019-09" db="EMBL/GenBank/DDBJ databases">
        <title>Genomes of family Cryomorphaceae.</title>
        <authorList>
            <person name="Bowman J.P."/>
        </authorList>
    </citation>
    <scope>NUCLEOTIDE SEQUENCE [LARGE SCALE GENOMIC DNA]</scope>
    <source>
        <strain evidence="2 3">LMG 25704</strain>
    </source>
</reference>
<name>A0A6N6RF74_9FLAO</name>
<dbReference type="EMBL" id="WBVO01000015">
    <property type="protein sequence ID" value="KAB2805387.1"/>
    <property type="molecule type" value="Genomic_DNA"/>
</dbReference>
<dbReference type="Proteomes" id="UP000468650">
    <property type="component" value="Unassembled WGS sequence"/>
</dbReference>
<keyword evidence="3" id="KW-1185">Reference proteome</keyword>
<evidence type="ECO:0008006" key="4">
    <source>
        <dbReference type="Google" id="ProtNLM"/>
    </source>
</evidence>
<accession>A0A6N6RF74</accession>
<protein>
    <recommendedName>
        <fullName evidence="4">Outer membrane beta-barrel protein</fullName>
    </recommendedName>
</protein>
<dbReference type="OrthoDB" id="9810259at2"/>
<feature type="signal peptide" evidence="1">
    <location>
        <begin position="1"/>
        <end position="19"/>
    </location>
</feature>
<proteinExistence type="predicted"/>
<evidence type="ECO:0000313" key="3">
    <source>
        <dbReference type="Proteomes" id="UP000468650"/>
    </source>
</evidence>
<comment type="caution">
    <text evidence="2">The sequence shown here is derived from an EMBL/GenBank/DDBJ whole genome shotgun (WGS) entry which is preliminary data.</text>
</comment>
<evidence type="ECO:0000313" key="2">
    <source>
        <dbReference type="EMBL" id="KAB2805387.1"/>
    </source>
</evidence>
<dbReference type="RefSeq" id="WP_151668437.1">
    <property type="nucleotide sequence ID" value="NZ_WBVO01000015.1"/>
</dbReference>
<organism evidence="2 3">
    <name type="scientific">Phaeocystidibacter luteus</name>
    <dbReference type="NCBI Taxonomy" id="911197"/>
    <lineage>
        <taxon>Bacteria</taxon>
        <taxon>Pseudomonadati</taxon>
        <taxon>Bacteroidota</taxon>
        <taxon>Flavobacteriia</taxon>
        <taxon>Flavobacteriales</taxon>
        <taxon>Phaeocystidibacteraceae</taxon>
        <taxon>Phaeocystidibacter</taxon>
    </lineage>
</organism>
<sequence length="156" mass="17451">MKTLLLAVLCAAFSLTSSAQLHPLNEVGADLLGHAMGFGITYRRTLDVTHMHHWHGFISTGVTNGMLSNYVGFGYRHGTDWFIEFEGLAGYNSLYGIRRRKDDPNEIRSGLSYGGHVNLGRITIDNYSARVTIGYHHFQANYGQFILGMQVGMFFD</sequence>
<evidence type="ECO:0000256" key="1">
    <source>
        <dbReference type="SAM" id="SignalP"/>
    </source>
</evidence>
<gene>
    <name evidence="2" type="ORF">F8C67_13715</name>
</gene>
<keyword evidence="1" id="KW-0732">Signal</keyword>